<dbReference type="GO" id="GO:0005886">
    <property type="term" value="C:plasma membrane"/>
    <property type="evidence" value="ECO:0007669"/>
    <property type="project" value="UniProtKB-SubCell"/>
</dbReference>
<gene>
    <name evidence="12" type="primary">Dana\GF28207</name>
    <name evidence="12" type="ORF">GF28207</name>
</gene>
<dbReference type="Pfam" id="PF05649">
    <property type="entry name" value="Peptidase_M13_N"/>
    <property type="match status" value="1"/>
</dbReference>
<keyword evidence="9" id="KW-0732">Signal</keyword>
<evidence type="ECO:0000256" key="6">
    <source>
        <dbReference type="ARBA" id="ARBA00022801"/>
    </source>
</evidence>
<comment type="similarity">
    <text evidence="3">Belongs to the peptidase M13 family.</text>
</comment>
<dbReference type="PANTHER" id="PTHR11733">
    <property type="entry name" value="ZINC METALLOPROTEASE FAMILY M13 NEPRILYSIN-RELATED"/>
    <property type="match status" value="1"/>
</dbReference>
<dbReference type="OrthoDB" id="7842934at2759"/>
<keyword evidence="4" id="KW-0645">Protease</keyword>
<feature type="domain" description="Peptidase M13 C-terminal" evidence="10">
    <location>
        <begin position="476"/>
        <end position="654"/>
    </location>
</feature>
<evidence type="ECO:0000256" key="9">
    <source>
        <dbReference type="SAM" id="SignalP"/>
    </source>
</evidence>
<evidence type="ECO:0000256" key="2">
    <source>
        <dbReference type="ARBA" id="ARBA00004401"/>
    </source>
</evidence>
<keyword evidence="6" id="KW-0378">Hydrolase</keyword>
<evidence type="ECO:0000256" key="5">
    <source>
        <dbReference type="ARBA" id="ARBA00022723"/>
    </source>
</evidence>
<dbReference type="SUPFAM" id="SSF55486">
    <property type="entry name" value="Metalloproteases ('zincins'), catalytic domain"/>
    <property type="match status" value="1"/>
</dbReference>
<evidence type="ECO:0000313" key="12">
    <source>
        <dbReference type="EMBL" id="KPU80591.1"/>
    </source>
</evidence>
<dbReference type="GO" id="GO:0016485">
    <property type="term" value="P:protein processing"/>
    <property type="evidence" value="ECO:0007669"/>
    <property type="project" value="TreeGrafter"/>
</dbReference>
<name>A0A0P8YPA2_DROAN</name>
<comment type="subcellular location">
    <subcellularLocation>
        <location evidence="2">Cell membrane</location>
        <topology evidence="2">Single-pass type II membrane protein</topology>
    </subcellularLocation>
</comment>
<evidence type="ECO:0000259" key="11">
    <source>
        <dbReference type="Pfam" id="PF05649"/>
    </source>
</evidence>
<dbReference type="InParanoid" id="A0A0P8YPA2"/>
<evidence type="ECO:0000259" key="10">
    <source>
        <dbReference type="Pfam" id="PF01431"/>
    </source>
</evidence>
<dbReference type="SMR" id="A0A0P8YPA2"/>
<dbReference type="InterPro" id="IPR042089">
    <property type="entry name" value="Peptidase_M13_dom_2"/>
</dbReference>
<dbReference type="GO" id="GO:0046872">
    <property type="term" value="F:metal ion binding"/>
    <property type="evidence" value="ECO:0007669"/>
    <property type="project" value="UniProtKB-KW"/>
</dbReference>
<dbReference type="Proteomes" id="UP000007801">
    <property type="component" value="Unassembled WGS sequence"/>
</dbReference>
<keyword evidence="7" id="KW-0862">Zinc</keyword>
<dbReference type="AlphaFoldDB" id="A0A0P8YPA2"/>
<evidence type="ECO:0000256" key="7">
    <source>
        <dbReference type="ARBA" id="ARBA00022833"/>
    </source>
</evidence>
<evidence type="ECO:0000313" key="13">
    <source>
        <dbReference type="Proteomes" id="UP000007801"/>
    </source>
</evidence>
<dbReference type="PANTHER" id="PTHR11733:SF167">
    <property type="entry name" value="FI17812P1-RELATED"/>
    <property type="match status" value="1"/>
</dbReference>
<dbReference type="PROSITE" id="PS51885">
    <property type="entry name" value="NEPRILYSIN"/>
    <property type="match status" value="1"/>
</dbReference>
<comment type="cofactor">
    <cofactor evidence="1">
        <name>Zn(2+)</name>
        <dbReference type="ChEBI" id="CHEBI:29105"/>
    </cofactor>
</comment>
<dbReference type="Pfam" id="PF01431">
    <property type="entry name" value="Peptidase_M13"/>
    <property type="match status" value="1"/>
</dbReference>
<protein>
    <recommendedName>
        <fullName evidence="14">Peptidase M13 N-terminal domain-containing protein</fullName>
    </recommendedName>
</protein>
<dbReference type="EMBL" id="CH902617">
    <property type="protein sequence ID" value="KPU80591.1"/>
    <property type="molecule type" value="Genomic_DNA"/>
</dbReference>
<dbReference type="GeneID" id="26515616"/>
<accession>A0A0P8YPA2</accession>
<dbReference type="InterPro" id="IPR000718">
    <property type="entry name" value="Peptidase_M13"/>
</dbReference>
<evidence type="ECO:0000256" key="3">
    <source>
        <dbReference type="ARBA" id="ARBA00007357"/>
    </source>
</evidence>
<reference evidence="12 13" key="1">
    <citation type="journal article" date="2007" name="Nature">
        <title>Evolution of genes and genomes on the Drosophila phylogeny.</title>
        <authorList>
            <consortium name="Drosophila 12 Genomes Consortium"/>
            <person name="Clark A.G."/>
            <person name="Eisen M.B."/>
            <person name="Smith D.R."/>
            <person name="Bergman C.M."/>
            <person name="Oliver B."/>
            <person name="Markow T.A."/>
            <person name="Kaufman T.C."/>
            <person name="Kellis M."/>
            <person name="Gelbart W."/>
            <person name="Iyer V.N."/>
            <person name="Pollard D.A."/>
            <person name="Sackton T.B."/>
            <person name="Larracuente A.M."/>
            <person name="Singh N.D."/>
            <person name="Abad J.P."/>
            <person name="Abt D.N."/>
            <person name="Adryan B."/>
            <person name="Aguade M."/>
            <person name="Akashi H."/>
            <person name="Anderson W.W."/>
            <person name="Aquadro C.F."/>
            <person name="Ardell D.H."/>
            <person name="Arguello R."/>
            <person name="Artieri C.G."/>
            <person name="Barbash D.A."/>
            <person name="Barker D."/>
            <person name="Barsanti P."/>
            <person name="Batterham P."/>
            <person name="Batzoglou S."/>
            <person name="Begun D."/>
            <person name="Bhutkar A."/>
            <person name="Blanco E."/>
            <person name="Bosak S.A."/>
            <person name="Bradley R.K."/>
            <person name="Brand A.D."/>
            <person name="Brent M.R."/>
            <person name="Brooks A.N."/>
            <person name="Brown R.H."/>
            <person name="Butlin R.K."/>
            <person name="Caggese C."/>
            <person name="Calvi B.R."/>
            <person name="Bernardo de Carvalho A."/>
            <person name="Caspi A."/>
            <person name="Castrezana S."/>
            <person name="Celniker S.E."/>
            <person name="Chang J.L."/>
            <person name="Chapple C."/>
            <person name="Chatterji S."/>
            <person name="Chinwalla A."/>
            <person name="Civetta A."/>
            <person name="Clifton S.W."/>
            <person name="Comeron J.M."/>
            <person name="Costello J.C."/>
            <person name="Coyne J.A."/>
            <person name="Daub J."/>
            <person name="David R.G."/>
            <person name="Delcher A.L."/>
            <person name="Delehaunty K."/>
            <person name="Do C.B."/>
            <person name="Ebling H."/>
            <person name="Edwards K."/>
            <person name="Eickbush T."/>
            <person name="Evans J.D."/>
            <person name="Filipski A."/>
            <person name="Findeiss S."/>
            <person name="Freyhult E."/>
            <person name="Fulton L."/>
            <person name="Fulton R."/>
            <person name="Garcia A.C."/>
            <person name="Gardiner A."/>
            <person name="Garfield D.A."/>
            <person name="Garvin B.E."/>
            <person name="Gibson G."/>
            <person name="Gilbert D."/>
            <person name="Gnerre S."/>
            <person name="Godfrey J."/>
            <person name="Good R."/>
            <person name="Gotea V."/>
            <person name="Gravely B."/>
            <person name="Greenberg A.J."/>
            <person name="Griffiths-Jones S."/>
            <person name="Gross S."/>
            <person name="Guigo R."/>
            <person name="Gustafson E.A."/>
            <person name="Haerty W."/>
            <person name="Hahn M.W."/>
            <person name="Halligan D.L."/>
            <person name="Halpern A.L."/>
            <person name="Halter G.M."/>
            <person name="Han M.V."/>
            <person name="Heger A."/>
            <person name="Hillier L."/>
            <person name="Hinrichs A.S."/>
            <person name="Holmes I."/>
            <person name="Hoskins R.A."/>
            <person name="Hubisz M.J."/>
            <person name="Hultmark D."/>
            <person name="Huntley M.A."/>
            <person name="Jaffe D.B."/>
            <person name="Jagadeeshan S."/>
            <person name="Jeck W.R."/>
            <person name="Johnson J."/>
            <person name="Jones C.D."/>
            <person name="Jordan W.C."/>
            <person name="Karpen G.H."/>
            <person name="Kataoka E."/>
            <person name="Keightley P.D."/>
            <person name="Kheradpour P."/>
            <person name="Kirkness E.F."/>
            <person name="Koerich L.B."/>
            <person name="Kristiansen K."/>
            <person name="Kudrna D."/>
            <person name="Kulathinal R.J."/>
            <person name="Kumar S."/>
            <person name="Kwok R."/>
            <person name="Lander E."/>
            <person name="Langley C.H."/>
            <person name="Lapoint R."/>
            <person name="Lazzaro B.P."/>
            <person name="Lee S.J."/>
            <person name="Levesque L."/>
            <person name="Li R."/>
            <person name="Lin C.F."/>
            <person name="Lin M.F."/>
            <person name="Lindblad-Toh K."/>
            <person name="Llopart A."/>
            <person name="Long M."/>
            <person name="Low L."/>
            <person name="Lozovsky E."/>
            <person name="Lu J."/>
            <person name="Luo M."/>
            <person name="Machado C.A."/>
            <person name="Makalowski W."/>
            <person name="Marzo M."/>
            <person name="Matsuda M."/>
            <person name="Matzkin L."/>
            <person name="McAllister B."/>
            <person name="McBride C.S."/>
            <person name="McKernan B."/>
            <person name="McKernan K."/>
            <person name="Mendez-Lago M."/>
            <person name="Minx P."/>
            <person name="Mollenhauer M.U."/>
            <person name="Montooth K."/>
            <person name="Mount S.M."/>
            <person name="Mu X."/>
            <person name="Myers E."/>
            <person name="Negre B."/>
            <person name="Newfeld S."/>
            <person name="Nielsen R."/>
            <person name="Noor M.A."/>
            <person name="O'Grady P."/>
            <person name="Pachter L."/>
            <person name="Papaceit M."/>
            <person name="Parisi M.J."/>
            <person name="Parisi M."/>
            <person name="Parts L."/>
            <person name="Pedersen J.S."/>
            <person name="Pesole G."/>
            <person name="Phillippy A.M."/>
            <person name="Ponting C.P."/>
            <person name="Pop M."/>
            <person name="Porcelli D."/>
            <person name="Powell J.R."/>
            <person name="Prohaska S."/>
            <person name="Pruitt K."/>
            <person name="Puig M."/>
            <person name="Quesneville H."/>
            <person name="Ram K.R."/>
            <person name="Rand D."/>
            <person name="Rasmussen M.D."/>
            <person name="Reed L.K."/>
            <person name="Reenan R."/>
            <person name="Reily A."/>
            <person name="Remington K.A."/>
            <person name="Rieger T.T."/>
            <person name="Ritchie M.G."/>
            <person name="Robin C."/>
            <person name="Rogers Y.H."/>
            <person name="Rohde C."/>
            <person name="Rozas J."/>
            <person name="Rubenfield M.J."/>
            <person name="Ruiz A."/>
            <person name="Russo S."/>
            <person name="Salzberg S.L."/>
            <person name="Sanchez-Gracia A."/>
            <person name="Saranga D.J."/>
            <person name="Sato H."/>
            <person name="Schaeffer S.W."/>
            <person name="Schatz M.C."/>
            <person name="Schlenke T."/>
            <person name="Schwartz R."/>
            <person name="Segarra C."/>
            <person name="Singh R.S."/>
            <person name="Sirot L."/>
            <person name="Sirota M."/>
            <person name="Sisneros N.B."/>
            <person name="Smith C.D."/>
            <person name="Smith T.F."/>
            <person name="Spieth J."/>
            <person name="Stage D.E."/>
            <person name="Stark A."/>
            <person name="Stephan W."/>
            <person name="Strausberg R.L."/>
            <person name="Strempel S."/>
            <person name="Sturgill D."/>
            <person name="Sutton G."/>
            <person name="Sutton G.G."/>
            <person name="Tao W."/>
            <person name="Teichmann S."/>
            <person name="Tobari Y.N."/>
            <person name="Tomimura Y."/>
            <person name="Tsolas J.M."/>
            <person name="Valente V.L."/>
            <person name="Venter E."/>
            <person name="Venter J.C."/>
            <person name="Vicario S."/>
            <person name="Vieira F.G."/>
            <person name="Vilella A.J."/>
            <person name="Villasante A."/>
            <person name="Walenz B."/>
            <person name="Wang J."/>
            <person name="Wasserman M."/>
            <person name="Watts T."/>
            <person name="Wilson D."/>
            <person name="Wilson R.K."/>
            <person name="Wing R.A."/>
            <person name="Wolfner M.F."/>
            <person name="Wong A."/>
            <person name="Wong G.K."/>
            <person name="Wu C.I."/>
            <person name="Wu G."/>
            <person name="Yamamoto D."/>
            <person name="Yang H.P."/>
            <person name="Yang S.P."/>
            <person name="Yorke J.A."/>
            <person name="Yoshida K."/>
            <person name="Zdobnov E."/>
            <person name="Zhang P."/>
            <person name="Zhang Y."/>
            <person name="Zimin A.V."/>
            <person name="Baldwin J."/>
            <person name="Abdouelleil A."/>
            <person name="Abdulkadir J."/>
            <person name="Abebe A."/>
            <person name="Abera B."/>
            <person name="Abreu J."/>
            <person name="Acer S.C."/>
            <person name="Aftuck L."/>
            <person name="Alexander A."/>
            <person name="An P."/>
            <person name="Anderson E."/>
            <person name="Anderson S."/>
            <person name="Arachi H."/>
            <person name="Azer M."/>
            <person name="Bachantsang P."/>
            <person name="Barry A."/>
            <person name="Bayul T."/>
            <person name="Berlin A."/>
            <person name="Bessette D."/>
            <person name="Bloom T."/>
            <person name="Blye J."/>
            <person name="Boguslavskiy L."/>
            <person name="Bonnet C."/>
            <person name="Boukhgalter B."/>
            <person name="Bourzgui I."/>
            <person name="Brown A."/>
            <person name="Cahill P."/>
            <person name="Channer S."/>
            <person name="Cheshatsang Y."/>
            <person name="Chuda L."/>
            <person name="Citroen M."/>
            <person name="Collymore A."/>
            <person name="Cooke P."/>
            <person name="Costello M."/>
            <person name="D'Aco K."/>
            <person name="Daza R."/>
            <person name="De Haan G."/>
            <person name="DeGray S."/>
            <person name="DeMaso C."/>
            <person name="Dhargay N."/>
            <person name="Dooley K."/>
            <person name="Dooley E."/>
            <person name="Doricent M."/>
            <person name="Dorje P."/>
            <person name="Dorjee K."/>
            <person name="Dupes A."/>
            <person name="Elong R."/>
            <person name="Falk J."/>
            <person name="Farina A."/>
            <person name="Faro S."/>
            <person name="Ferguson D."/>
            <person name="Fisher S."/>
            <person name="Foley C.D."/>
            <person name="Franke A."/>
            <person name="Friedrich D."/>
            <person name="Gadbois L."/>
            <person name="Gearin G."/>
            <person name="Gearin C.R."/>
            <person name="Giannoukos G."/>
            <person name="Goode T."/>
            <person name="Graham J."/>
            <person name="Grandbois E."/>
            <person name="Grewal S."/>
            <person name="Gyaltsen K."/>
            <person name="Hafez N."/>
            <person name="Hagos B."/>
            <person name="Hall J."/>
            <person name="Henson C."/>
            <person name="Hollinger A."/>
            <person name="Honan T."/>
            <person name="Huard M.D."/>
            <person name="Hughes L."/>
            <person name="Hurhula B."/>
            <person name="Husby M.E."/>
            <person name="Kamat A."/>
            <person name="Kanga B."/>
            <person name="Kashin S."/>
            <person name="Khazanovich D."/>
            <person name="Kisner P."/>
            <person name="Lance K."/>
            <person name="Lara M."/>
            <person name="Lee W."/>
            <person name="Lennon N."/>
            <person name="Letendre F."/>
            <person name="LeVine R."/>
            <person name="Lipovsky A."/>
            <person name="Liu X."/>
            <person name="Liu J."/>
            <person name="Liu S."/>
            <person name="Lokyitsang T."/>
            <person name="Lokyitsang Y."/>
            <person name="Lubonja R."/>
            <person name="Lui A."/>
            <person name="MacDonald P."/>
            <person name="Magnisalis V."/>
            <person name="Maru K."/>
            <person name="Matthews C."/>
            <person name="McCusker W."/>
            <person name="McDonough S."/>
            <person name="Mehta T."/>
            <person name="Meldrim J."/>
            <person name="Meneus L."/>
            <person name="Mihai O."/>
            <person name="Mihalev A."/>
            <person name="Mihova T."/>
            <person name="Mittelman R."/>
            <person name="Mlenga V."/>
            <person name="Montmayeur A."/>
            <person name="Mulrain L."/>
            <person name="Navidi A."/>
            <person name="Naylor J."/>
            <person name="Negash T."/>
            <person name="Nguyen T."/>
            <person name="Nguyen N."/>
            <person name="Nicol R."/>
            <person name="Norbu C."/>
            <person name="Norbu N."/>
            <person name="Novod N."/>
            <person name="O'Neill B."/>
            <person name="Osman S."/>
            <person name="Markiewicz E."/>
            <person name="Oyono O.L."/>
            <person name="Patti C."/>
            <person name="Phunkhang P."/>
            <person name="Pierre F."/>
            <person name="Priest M."/>
            <person name="Raghuraman S."/>
            <person name="Rege F."/>
            <person name="Reyes R."/>
            <person name="Rise C."/>
            <person name="Rogov P."/>
            <person name="Ross K."/>
            <person name="Ryan E."/>
            <person name="Settipalli S."/>
            <person name="Shea T."/>
            <person name="Sherpa N."/>
            <person name="Shi L."/>
            <person name="Shih D."/>
            <person name="Sparrow T."/>
            <person name="Spaulding J."/>
            <person name="Stalker J."/>
            <person name="Stange-Thomann N."/>
            <person name="Stavropoulos S."/>
            <person name="Stone C."/>
            <person name="Strader C."/>
            <person name="Tesfaye S."/>
            <person name="Thomson T."/>
            <person name="Thoulutsang Y."/>
            <person name="Thoulutsang D."/>
            <person name="Topham K."/>
            <person name="Topping I."/>
            <person name="Tsamla T."/>
            <person name="Vassiliev H."/>
            <person name="Vo A."/>
            <person name="Wangchuk T."/>
            <person name="Wangdi T."/>
            <person name="Weiand M."/>
            <person name="Wilkinson J."/>
            <person name="Wilson A."/>
            <person name="Yadav S."/>
            <person name="Young G."/>
            <person name="Yu Q."/>
            <person name="Zembek L."/>
            <person name="Zhong D."/>
            <person name="Zimmer A."/>
            <person name="Zwirko Z."/>
            <person name="Jaffe D.B."/>
            <person name="Alvarez P."/>
            <person name="Brockman W."/>
            <person name="Butler J."/>
            <person name="Chin C."/>
            <person name="Gnerre S."/>
            <person name="Grabherr M."/>
            <person name="Kleber M."/>
            <person name="Mauceli E."/>
            <person name="MacCallum I."/>
        </authorList>
    </citation>
    <scope>NUCLEOTIDE SEQUENCE [LARGE SCALE GENOMIC DNA]</scope>
    <source>
        <strain evidence="13">Tucson 14024-0371.13</strain>
    </source>
</reference>
<keyword evidence="13" id="KW-1185">Reference proteome</keyword>
<feature type="signal peptide" evidence="9">
    <location>
        <begin position="1"/>
        <end position="21"/>
    </location>
</feature>
<dbReference type="InterPro" id="IPR008753">
    <property type="entry name" value="Peptidase_M13_N"/>
</dbReference>
<dbReference type="InterPro" id="IPR024079">
    <property type="entry name" value="MetalloPept_cat_dom_sf"/>
</dbReference>
<evidence type="ECO:0000256" key="8">
    <source>
        <dbReference type="ARBA" id="ARBA00023049"/>
    </source>
</evidence>
<keyword evidence="5" id="KW-0479">Metal-binding</keyword>
<evidence type="ECO:0000256" key="4">
    <source>
        <dbReference type="ARBA" id="ARBA00022670"/>
    </source>
</evidence>
<keyword evidence="8" id="KW-0482">Metalloprotease</keyword>
<proteinExistence type="inferred from homology"/>
<dbReference type="Gene3D" id="1.10.1380.10">
    <property type="entry name" value="Neutral endopeptidase , domain2"/>
    <property type="match status" value="1"/>
</dbReference>
<sequence length="658" mass="76010">MGTRTCINFLLLLGTLSLVATSDINKRILESIPNKVNNTVDPCVDFFQYVGGNNPKPYETSYTNQIGEIREKVNQRLVPIFEDLGQRKFIDKLGVEEKVWRFYKSCVRTINATGSERAYLDLVPPSKDVNWPQFASSRSEWQSKKISLMTTLANLRNYAVNDIFFNTMIYTDFYDSKRILVSISAPENRPKRAIFQSESALNEILIRLDVSLLRATYLAKAIGQLNNEILQLTQDLEFFPSIYTVEEMEAEENGGLRWRRFLKTYIKKEIDLDFQLQVFDIEYFKRLGPLLEKYESEVVFSYIMVRFVDFVTSAGYYPTGDNTYDCINVVGYQMQYATKLLYENRYLGDGELQKYESEVQRIFEAIGIKLLKKLNENHFQLNDTQIEALRTKLIAMELNMNNMPSIADHRNFVHFFYQNLELTGEEDYPDAQLKVLKSFASRELSLLKERIPIATGYLTMQSFQSDYNPTTILDYMNMLTVDFAVLQEPYFAHNSHDIFKVSFLGVMMAIEIISNFLPPGISFDAKGIGNNLFDNFYENQHYLDAVECVNKAQPEYLSLHLDNIAGVQLAYDTYFDSDSVFNQTQPDFTSIPLKQLFFQNCAQIFLKNYVPSITKFGKLGEKTLKSIFTNLKGFSEAFQCPKSEDGMNPPVKCKLFES</sequence>
<dbReference type="KEGG" id="dan:26515616"/>
<feature type="domain" description="Peptidase M13 N-terminal" evidence="11">
    <location>
        <begin position="42"/>
        <end position="398"/>
    </location>
</feature>
<dbReference type="Gene3D" id="3.40.390.10">
    <property type="entry name" value="Collagenase (Catalytic Domain)"/>
    <property type="match status" value="1"/>
</dbReference>
<dbReference type="GO" id="GO:0004222">
    <property type="term" value="F:metalloendopeptidase activity"/>
    <property type="evidence" value="ECO:0007669"/>
    <property type="project" value="InterPro"/>
</dbReference>
<evidence type="ECO:0008006" key="14">
    <source>
        <dbReference type="Google" id="ProtNLM"/>
    </source>
</evidence>
<evidence type="ECO:0000256" key="1">
    <source>
        <dbReference type="ARBA" id="ARBA00001947"/>
    </source>
</evidence>
<organism evidence="12 13">
    <name type="scientific">Drosophila ananassae</name>
    <name type="common">Fruit fly</name>
    <dbReference type="NCBI Taxonomy" id="7217"/>
    <lineage>
        <taxon>Eukaryota</taxon>
        <taxon>Metazoa</taxon>
        <taxon>Ecdysozoa</taxon>
        <taxon>Arthropoda</taxon>
        <taxon>Hexapoda</taxon>
        <taxon>Insecta</taxon>
        <taxon>Pterygota</taxon>
        <taxon>Neoptera</taxon>
        <taxon>Endopterygota</taxon>
        <taxon>Diptera</taxon>
        <taxon>Brachycera</taxon>
        <taxon>Muscomorpha</taxon>
        <taxon>Ephydroidea</taxon>
        <taxon>Drosophilidae</taxon>
        <taxon>Drosophila</taxon>
        <taxon>Sophophora</taxon>
    </lineage>
</organism>
<dbReference type="InterPro" id="IPR018497">
    <property type="entry name" value="Peptidase_M13_C"/>
</dbReference>
<feature type="chain" id="PRO_5006154541" description="Peptidase M13 N-terminal domain-containing protein" evidence="9">
    <location>
        <begin position="22"/>
        <end position="658"/>
    </location>
</feature>